<dbReference type="RefSeq" id="WP_155692160.1">
    <property type="nucleotide sequence ID" value="NZ_CM019125.1"/>
</dbReference>
<sequence length="253" mass="29486">MVTHMDTNAEEKMINLRKKRELLLDKAEKYTQSMIHEKDDWYDSLLDDLIIDYAIRQNAKISKSTYGVIVLENYIEDNIINPLAKGCFCDLKMDDMANKHNSNDWTFDMFQNEIMGVIKDTLESILDAKMIKKGFIKKNIRLSSNYYFLLPPNCMDEYVHIWVSKSLNEEEKPINNLFIIALIMIVLSMIGHFFMANKGIIGTIALLMFVIGLCSFIAIGLFLFKEYPFAIKKQLLELLVIEKSERDKRNNDK</sequence>
<keyword evidence="2" id="KW-0614">Plasmid</keyword>
<comment type="caution">
    <text evidence="2">The sequence shown here is derived from an EMBL/GenBank/DDBJ whole genome shotgun (WGS) entry which is preliminary data.</text>
</comment>
<keyword evidence="1" id="KW-1133">Transmembrane helix</keyword>
<evidence type="ECO:0000313" key="3">
    <source>
        <dbReference type="Proteomes" id="UP000488295"/>
    </source>
</evidence>
<keyword evidence="1" id="KW-0472">Membrane</keyword>
<reference evidence="2 3" key="1">
    <citation type="submission" date="2019-11" db="EMBL/GenBank/DDBJ databases">
        <title>Gastrointestinal microbiota of Peromyscus leucopus.</title>
        <authorList>
            <person name="Milovic A."/>
            <person name="Bassam K."/>
            <person name="Barbour A.G."/>
        </authorList>
    </citation>
    <scope>NUCLEOTIDE SEQUENCE [LARGE SCALE GENOMIC DNA]</scope>
    <source>
        <strain evidence="2 3">LL8</strain>
        <plasmid evidence="2">unnamed</plasmid>
    </source>
</reference>
<name>A0A9X5AMM6_LACJH</name>
<geneLocation type="plasmid" evidence="2">
    <name>unnamed</name>
</geneLocation>
<dbReference type="Proteomes" id="UP000488295">
    <property type="component" value="Unassembled WGS sequence"/>
</dbReference>
<feature type="transmembrane region" description="Helical" evidence="1">
    <location>
        <begin position="174"/>
        <end position="194"/>
    </location>
</feature>
<protein>
    <submittedName>
        <fullName evidence="2">Uncharacterized protein</fullName>
    </submittedName>
</protein>
<evidence type="ECO:0000256" key="1">
    <source>
        <dbReference type="SAM" id="Phobius"/>
    </source>
</evidence>
<feature type="transmembrane region" description="Helical" evidence="1">
    <location>
        <begin position="200"/>
        <end position="224"/>
    </location>
</feature>
<keyword evidence="1" id="KW-0812">Transmembrane</keyword>
<organism evidence="2 3">
    <name type="scientific">Lactobacillus johnsonii</name>
    <dbReference type="NCBI Taxonomy" id="33959"/>
    <lineage>
        <taxon>Bacteria</taxon>
        <taxon>Bacillati</taxon>
        <taxon>Bacillota</taxon>
        <taxon>Bacilli</taxon>
        <taxon>Lactobacillales</taxon>
        <taxon>Lactobacillaceae</taxon>
        <taxon>Lactobacillus</taxon>
    </lineage>
</organism>
<proteinExistence type="predicted"/>
<accession>A0A9X5AMM6</accession>
<evidence type="ECO:0000313" key="2">
    <source>
        <dbReference type="EMBL" id="MTE04148.1"/>
    </source>
</evidence>
<dbReference type="EMBL" id="WKKC01000041">
    <property type="protein sequence ID" value="MTE04148.1"/>
    <property type="molecule type" value="Genomic_DNA"/>
</dbReference>
<dbReference type="AlphaFoldDB" id="A0A9X5AMM6"/>
<gene>
    <name evidence="2" type="ORF">GJU95_10305</name>
</gene>